<keyword evidence="2" id="KW-1185">Reference proteome</keyword>
<dbReference type="AlphaFoldDB" id="A0ABD5RPA9"/>
<dbReference type="InterPro" id="IPR032710">
    <property type="entry name" value="NTF2-like_dom_sf"/>
</dbReference>
<dbReference type="PANTHER" id="PTHR38436">
    <property type="entry name" value="POLYKETIDE CYCLASE SNOAL-LIKE DOMAIN"/>
    <property type="match status" value="1"/>
</dbReference>
<sequence length="147" mass="16558">MTGIQNFTSKELVRYEITELFERGNVGVVDDLYAEDVVVGIRRTGSDEPVASREDIEDIYREWNTAFPDLNVDINSEVVEDDTVTAHVTLYGTHDGTFRGIEPTGNRISVDGFHQRRVRDGEIVEAVSMVEMGELLRQLDVELPLDA</sequence>
<dbReference type="Gene3D" id="3.10.450.50">
    <property type="match status" value="1"/>
</dbReference>
<dbReference type="EMBL" id="JBHSQH010000001">
    <property type="protein sequence ID" value="MFC5972380.1"/>
    <property type="molecule type" value="Genomic_DNA"/>
</dbReference>
<dbReference type="SUPFAM" id="SSF54427">
    <property type="entry name" value="NTF2-like"/>
    <property type="match status" value="1"/>
</dbReference>
<name>A0ABD5RPA9_9EURY</name>
<protein>
    <submittedName>
        <fullName evidence="1">Ester cyclase</fullName>
    </submittedName>
</protein>
<evidence type="ECO:0000313" key="1">
    <source>
        <dbReference type="EMBL" id="MFC5972380.1"/>
    </source>
</evidence>
<reference evidence="1 2" key="1">
    <citation type="journal article" date="2019" name="Int. J. Syst. Evol. Microbiol.">
        <title>The Global Catalogue of Microorganisms (GCM) 10K type strain sequencing project: providing services to taxonomists for standard genome sequencing and annotation.</title>
        <authorList>
            <consortium name="The Broad Institute Genomics Platform"/>
            <consortium name="The Broad Institute Genome Sequencing Center for Infectious Disease"/>
            <person name="Wu L."/>
            <person name="Ma J."/>
        </authorList>
    </citation>
    <scope>NUCLEOTIDE SEQUENCE [LARGE SCALE GENOMIC DNA]</scope>
    <source>
        <strain evidence="1 2">CGMCC 1.12543</strain>
    </source>
</reference>
<comment type="caution">
    <text evidence="1">The sequence shown here is derived from an EMBL/GenBank/DDBJ whole genome shotgun (WGS) entry which is preliminary data.</text>
</comment>
<dbReference type="Pfam" id="PF07366">
    <property type="entry name" value="SnoaL"/>
    <property type="match status" value="1"/>
</dbReference>
<accession>A0ABD5RPA9</accession>
<dbReference type="InterPro" id="IPR009959">
    <property type="entry name" value="Cyclase_SnoaL-like"/>
</dbReference>
<evidence type="ECO:0000313" key="2">
    <source>
        <dbReference type="Proteomes" id="UP001596099"/>
    </source>
</evidence>
<proteinExistence type="predicted"/>
<dbReference type="RefSeq" id="WP_247415617.1">
    <property type="nucleotide sequence ID" value="NZ_JALLGW010000001.1"/>
</dbReference>
<gene>
    <name evidence="1" type="ORF">ACFPYI_13650</name>
</gene>
<dbReference type="PANTHER" id="PTHR38436:SF1">
    <property type="entry name" value="ESTER CYCLASE"/>
    <property type="match status" value="1"/>
</dbReference>
<organism evidence="1 2">
    <name type="scientific">Halomarina salina</name>
    <dbReference type="NCBI Taxonomy" id="1872699"/>
    <lineage>
        <taxon>Archaea</taxon>
        <taxon>Methanobacteriati</taxon>
        <taxon>Methanobacteriota</taxon>
        <taxon>Stenosarchaea group</taxon>
        <taxon>Halobacteria</taxon>
        <taxon>Halobacteriales</taxon>
        <taxon>Natronomonadaceae</taxon>
        <taxon>Halomarina</taxon>
    </lineage>
</organism>
<dbReference type="Proteomes" id="UP001596099">
    <property type="component" value="Unassembled WGS sequence"/>
</dbReference>